<dbReference type="InterPro" id="IPR050256">
    <property type="entry name" value="Glycosyltransferase_2"/>
</dbReference>
<accession>A0A6S7C9C4</accession>
<evidence type="ECO:0000313" key="2">
    <source>
        <dbReference type="EMBL" id="CAB3804030.1"/>
    </source>
</evidence>
<dbReference type="Pfam" id="PF00535">
    <property type="entry name" value="Glycos_transf_2"/>
    <property type="match status" value="1"/>
</dbReference>
<dbReference type="AlphaFoldDB" id="A0A6S7C9C4"/>
<protein>
    <recommendedName>
        <fullName evidence="1">Glycosyltransferase 2-like domain-containing protein</fullName>
    </recommendedName>
</protein>
<organism evidence="2 3">
    <name type="scientific">Pararobbsia alpina</name>
    <dbReference type="NCBI Taxonomy" id="621374"/>
    <lineage>
        <taxon>Bacteria</taxon>
        <taxon>Pseudomonadati</taxon>
        <taxon>Pseudomonadota</taxon>
        <taxon>Betaproteobacteria</taxon>
        <taxon>Burkholderiales</taxon>
        <taxon>Burkholderiaceae</taxon>
        <taxon>Pararobbsia</taxon>
    </lineage>
</organism>
<dbReference type="InterPro" id="IPR001173">
    <property type="entry name" value="Glyco_trans_2-like"/>
</dbReference>
<proteinExistence type="predicted"/>
<dbReference type="PANTHER" id="PTHR48090">
    <property type="entry name" value="UNDECAPRENYL-PHOSPHATE 4-DEOXY-4-FORMAMIDO-L-ARABINOSE TRANSFERASE-RELATED"/>
    <property type="match status" value="1"/>
</dbReference>
<reference evidence="2 3" key="1">
    <citation type="submission" date="2020-04" db="EMBL/GenBank/DDBJ databases">
        <authorList>
            <person name="De Canck E."/>
        </authorList>
    </citation>
    <scope>NUCLEOTIDE SEQUENCE [LARGE SCALE GENOMIC DNA]</scope>
    <source>
        <strain evidence="2 3">LMG 28138</strain>
    </source>
</reference>
<evidence type="ECO:0000259" key="1">
    <source>
        <dbReference type="Pfam" id="PF00535"/>
    </source>
</evidence>
<sequence length="227" mass="24991">MKNDNDIWVVIPAYNEASVVADVASVVCQHYENVVVVDDGSSDETAQAVLTTRAWLLQHPINLGQGAALQTGITFARQRGACYIATFDADGQHDIHDIAGMAHLAAQSGLDVVLGSRFLGSAINMPIRRRLLLKAAILFTQITTGLRLTDAHNGLRLFSRTATQKLTITHNGMAHASEILEEISRIGLRYQEYPNTVRYTAYSLEKGQKASNSMRIVLELLLDRFVK</sequence>
<dbReference type="InterPro" id="IPR029044">
    <property type="entry name" value="Nucleotide-diphossugar_trans"/>
</dbReference>
<dbReference type="EMBL" id="CADIKM010000060">
    <property type="protein sequence ID" value="CAB3804030.1"/>
    <property type="molecule type" value="Genomic_DNA"/>
</dbReference>
<dbReference type="CDD" id="cd04179">
    <property type="entry name" value="DPM_DPG-synthase_like"/>
    <property type="match status" value="1"/>
</dbReference>
<dbReference type="RefSeq" id="WP_175108012.1">
    <property type="nucleotide sequence ID" value="NZ_CADIKM010000060.1"/>
</dbReference>
<evidence type="ECO:0000313" key="3">
    <source>
        <dbReference type="Proteomes" id="UP000494115"/>
    </source>
</evidence>
<dbReference type="Proteomes" id="UP000494115">
    <property type="component" value="Unassembled WGS sequence"/>
</dbReference>
<keyword evidence="3" id="KW-1185">Reference proteome</keyword>
<dbReference type="SUPFAM" id="SSF53448">
    <property type="entry name" value="Nucleotide-diphospho-sugar transferases"/>
    <property type="match status" value="1"/>
</dbReference>
<dbReference type="Gene3D" id="3.90.550.10">
    <property type="entry name" value="Spore Coat Polysaccharide Biosynthesis Protein SpsA, Chain A"/>
    <property type="match status" value="1"/>
</dbReference>
<dbReference type="PANTHER" id="PTHR48090:SF7">
    <property type="entry name" value="RFBJ PROTEIN"/>
    <property type="match status" value="1"/>
</dbReference>
<feature type="domain" description="Glycosyltransferase 2-like" evidence="1">
    <location>
        <begin position="9"/>
        <end position="166"/>
    </location>
</feature>
<gene>
    <name evidence="2" type="ORF">LMG28138_05447</name>
</gene>
<name>A0A6S7C9C4_9BURK</name>